<organism evidence="6 7">
    <name type="scientific">Aquabacterium olei</name>
    <dbReference type="NCBI Taxonomy" id="1296669"/>
    <lineage>
        <taxon>Bacteria</taxon>
        <taxon>Pseudomonadati</taxon>
        <taxon>Pseudomonadota</taxon>
        <taxon>Betaproteobacteria</taxon>
        <taxon>Burkholderiales</taxon>
        <taxon>Aquabacterium</taxon>
    </lineage>
</organism>
<dbReference type="InterPro" id="IPR015500">
    <property type="entry name" value="Peptidase_S8_subtilisin-rel"/>
</dbReference>
<name>A0A2U8FMZ6_9BURK</name>
<dbReference type="PANTHER" id="PTHR42884">
    <property type="entry name" value="PROPROTEIN CONVERTASE SUBTILISIN/KEXIN-RELATED"/>
    <property type="match status" value="1"/>
</dbReference>
<dbReference type="SUPFAM" id="SSF52743">
    <property type="entry name" value="Subtilisin-like"/>
    <property type="match status" value="1"/>
</dbReference>
<reference evidence="6 7" key="1">
    <citation type="submission" date="2018-05" db="EMBL/GenBank/DDBJ databases">
        <title>complete genome sequence of Aquabacterium olei NBRC 110486.</title>
        <authorList>
            <person name="Tang B."/>
            <person name="Chang J."/>
            <person name="Zhang L."/>
            <person name="Yang H."/>
        </authorList>
    </citation>
    <scope>NUCLEOTIDE SEQUENCE [LARGE SCALE GENOMIC DNA]</scope>
    <source>
        <strain evidence="6 7">NBRC 110486</strain>
    </source>
</reference>
<dbReference type="GO" id="GO:0016485">
    <property type="term" value="P:protein processing"/>
    <property type="evidence" value="ECO:0007669"/>
    <property type="project" value="TreeGrafter"/>
</dbReference>
<feature type="active site" description="Charge relay system" evidence="4">
    <location>
        <position position="118"/>
    </location>
</feature>
<proteinExistence type="inferred from homology"/>
<dbReference type="InterPro" id="IPR000209">
    <property type="entry name" value="Peptidase_S8/S53_dom"/>
</dbReference>
<dbReference type="KEGG" id="aon:DEH84_02430"/>
<comment type="similarity">
    <text evidence="4">Belongs to the peptidase S8 family.</text>
</comment>
<dbReference type="GO" id="GO:0004252">
    <property type="term" value="F:serine-type endopeptidase activity"/>
    <property type="evidence" value="ECO:0007669"/>
    <property type="project" value="UniProtKB-UniRule"/>
</dbReference>
<evidence type="ECO:0000313" key="7">
    <source>
        <dbReference type="Proteomes" id="UP000244892"/>
    </source>
</evidence>
<keyword evidence="2 4" id="KW-0378">Hydrolase</keyword>
<dbReference type="Pfam" id="PF00082">
    <property type="entry name" value="Peptidase_S8"/>
    <property type="match status" value="1"/>
</dbReference>
<dbReference type="AlphaFoldDB" id="A0A2U8FMZ6"/>
<dbReference type="InterPro" id="IPR023828">
    <property type="entry name" value="Peptidase_S8_Ser-AS"/>
</dbReference>
<evidence type="ECO:0000256" key="2">
    <source>
        <dbReference type="ARBA" id="ARBA00022801"/>
    </source>
</evidence>
<sequence length="548" mass="56336">MAQRRQVSLLERKATAFGAHVVNPRRLMTRAEAEREAARWRADPDVEWVIVNERVTAAALPTPHTAPVLASPLTDTFAPQQWWLARPTSGLEGVANVRGAWDQLAGRALYPVVVAVLDSGRRDIPGLTGRWFAGYDFVSEAAYAKDGDGLDADPRDEGDQLTSLEIARDPPLYPAEVCGAHGSTWHGPTIAGMLGAMPRALDSGNTLGVVGMLPQLGQGRAGGPLVLPVRVSGSCGASVMDVIEGLLWAAGVRYQGEPLVNPAPARVINLSFGGAGSCTGANSDRDAAWLYRQAIAAVRSKGALIVASAGNGDFVTGAGAASRPANCAGVLAVTGLSKRGLKAHYANQTTSGLAVASGERTGINDDYLLLPGYSGEGSSATPGAVYAAGTSFAAPMAAGVAAMMLALDPSITVDELQAVLTDPGPTGGLRPHVATGSVPGFSAVCSAGQPQQNCYCDTTTCGSGVLDAEKAVLWAAGRVDAVGAREAPETTVTASWFVPPRLQTPPPRTGGSGGGAMTAGWSLAWAALLALAASTGRRSQRQAAKPRF</sequence>
<gene>
    <name evidence="6" type="ORF">DEH84_02430</name>
</gene>
<dbReference type="PROSITE" id="PS00138">
    <property type="entry name" value="SUBTILASE_SER"/>
    <property type="match status" value="1"/>
</dbReference>
<dbReference type="EMBL" id="CP029210">
    <property type="protein sequence ID" value="AWI52412.1"/>
    <property type="molecule type" value="Genomic_DNA"/>
</dbReference>
<evidence type="ECO:0000256" key="3">
    <source>
        <dbReference type="ARBA" id="ARBA00022825"/>
    </source>
</evidence>
<feature type="active site" description="Charge relay system" evidence="4">
    <location>
        <position position="186"/>
    </location>
</feature>
<keyword evidence="3 4" id="KW-0720">Serine protease</keyword>
<evidence type="ECO:0000259" key="5">
    <source>
        <dbReference type="Pfam" id="PF00082"/>
    </source>
</evidence>
<keyword evidence="7" id="KW-1185">Reference proteome</keyword>
<evidence type="ECO:0000256" key="1">
    <source>
        <dbReference type="ARBA" id="ARBA00022670"/>
    </source>
</evidence>
<accession>A0A2U8FMZ6</accession>
<protein>
    <recommendedName>
        <fullName evidence="5">Peptidase S8/S53 domain-containing protein</fullName>
    </recommendedName>
</protein>
<evidence type="ECO:0000313" key="6">
    <source>
        <dbReference type="EMBL" id="AWI52412.1"/>
    </source>
</evidence>
<evidence type="ECO:0000256" key="4">
    <source>
        <dbReference type="PROSITE-ProRule" id="PRU01240"/>
    </source>
</evidence>
<dbReference type="PRINTS" id="PR00723">
    <property type="entry name" value="SUBTILISIN"/>
</dbReference>
<feature type="domain" description="Peptidase S8/S53" evidence="5">
    <location>
        <begin position="113"/>
        <end position="421"/>
    </location>
</feature>
<dbReference type="Proteomes" id="UP000244892">
    <property type="component" value="Chromosome"/>
</dbReference>
<dbReference type="InterPro" id="IPR036852">
    <property type="entry name" value="Peptidase_S8/S53_dom_sf"/>
</dbReference>
<feature type="active site" description="Charge relay system" evidence="4">
    <location>
        <position position="391"/>
    </location>
</feature>
<dbReference type="Gene3D" id="3.40.50.200">
    <property type="entry name" value="Peptidase S8/S53 domain"/>
    <property type="match status" value="1"/>
</dbReference>
<dbReference type="PROSITE" id="PS51892">
    <property type="entry name" value="SUBTILASE"/>
    <property type="match status" value="1"/>
</dbReference>
<dbReference type="PANTHER" id="PTHR42884:SF14">
    <property type="entry name" value="NEUROENDOCRINE CONVERTASE 1"/>
    <property type="match status" value="1"/>
</dbReference>
<keyword evidence="1 4" id="KW-0645">Protease</keyword>
<dbReference type="GO" id="GO:0016020">
    <property type="term" value="C:membrane"/>
    <property type="evidence" value="ECO:0007669"/>
    <property type="project" value="TreeGrafter"/>
</dbReference>